<proteinExistence type="predicted"/>
<keyword evidence="3" id="KW-1185">Reference proteome</keyword>
<gene>
    <name evidence="2" type="ORF">CAL65_07215</name>
</gene>
<dbReference type="AlphaFoldDB" id="A0A3E0WYP7"/>
<sequence>MSDMSKRRSVARAITLKIAPSPLNPVKLEFGFWLVVCIGAFLLLAGLDTSRSLDTAILAVVASVGTLRIVWRAHRVMRVERERAEHGEESSHGPK</sequence>
<comment type="caution">
    <text evidence="2">The sequence shown here is derived from an EMBL/GenBank/DDBJ whole genome shotgun (WGS) entry which is preliminary data.</text>
</comment>
<feature type="transmembrane region" description="Helical" evidence="1">
    <location>
        <begin position="53"/>
        <end position="71"/>
    </location>
</feature>
<reference evidence="3" key="1">
    <citation type="submission" date="2017-05" db="EMBL/GenBank/DDBJ databases">
        <authorList>
            <person name="Sharma S."/>
            <person name="Sidhu C."/>
            <person name="Pinnaka A.K."/>
        </authorList>
    </citation>
    <scope>NUCLEOTIDE SEQUENCE [LARGE SCALE GENOMIC DNA]</scope>
    <source>
        <strain evidence="3">AK93</strain>
    </source>
</reference>
<evidence type="ECO:0000256" key="1">
    <source>
        <dbReference type="SAM" id="Phobius"/>
    </source>
</evidence>
<keyword evidence="1" id="KW-0812">Transmembrane</keyword>
<accession>A0A3E0WYP7</accession>
<dbReference type="EMBL" id="NFZW01000005">
    <property type="protein sequence ID" value="RFA38112.1"/>
    <property type="molecule type" value="Genomic_DNA"/>
</dbReference>
<keyword evidence="1" id="KW-1133">Transmembrane helix</keyword>
<feature type="transmembrane region" description="Helical" evidence="1">
    <location>
        <begin position="30"/>
        <end position="47"/>
    </location>
</feature>
<name>A0A3E0WYP7_9GAMM</name>
<evidence type="ECO:0000313" key="3">
    <source>
        <dbReference type="Proteomes" id="UP000256763"/>
    </source>
</evidence>
<dbReference type="Proteomes" id="UP000256763">
    <property type="component" value="Unassembled WGS sequence"/>
</dbReference>
<organism evidence="2 3">
    <name type="scientific">Alkalilimnicola ehrlichii</name>
    <dbReference type="NCBI Taxonomy" id="351052"/>
    <lineage>
        <taxon>Bacteria</taxon>
        <taxon>Pseudomonadati</taxon>
        <taxon>Pseudomonadota</taxon>
        <taxon>Gammaproteobacteria</taxon>
        <taxon>Chromatiales</taxon>
        <taxon>Ectothiorhodospiraceae</taxon>
        <taxon>Alkalilimnicola</taxon>
    </lineage>
</organism>
<evidence type="ECO:0000313" key="2">
    <source>
        <dbReference type="EMBL" id="RFA38112.1"/>
    </source>
</evidence>
<keyword evidence="1" id="KW-0472">Membrane</keyword>
<protein>
    <submittedName>
        <fullName evidence="2">Uncharacterized protein</fullName>
    </submittedName>
</protein>